<dbReference type="GO" id="GO:0031419">
    <property type="term" value="F:cobalamin binding"/>
    <property type="evidence" value="ECO:0007669"/>
    <property type="project" value="InterPro"/>
</dbReference>
<accession>A0A075GYH4</accession>
<dbReference type="Pfam" id="PF02310">
    <property type="entry name" value="B12-binding"/>
    <property type="match status" value="1"/>
</dbReference>
<dbReference type="GO" id="GO:0046872">
    <property type="term" value="F:metal ion binding"/>
    <property type="evidence" value="ECO:0007669"/>
    <property type="project" value="UniProtKB-KW"/>
</dbReference>
<dbReference type="InterPro" id="IPR003759">
    <property type="entry name" value="Cbl-bd_cap"/>
</dbReference>
<organism evidence="4">
    <name type="scientific">uncultured marine thaumarchaeote KM3_25_G08</name>
    <dbReference type="NCBI Taxonomy" id="1456105"/>
    <lineage>
        <taxon>Archaea</taxon>
        <taxon>Nitrososphaerota</taxon>
        <taxon>environmental samples</taxon>
    </lineage>
</organism>
<name>A0A075GYH4_9ARCH</name>
<dbReference type="InterPro" id="IPR050554">
    <property type="entry name" value="Met_Synthase/Corrinoid"/>
</dbReference>
<dbReference type="PANTHER" id="PTHR45833:SF1">
    <property type="entry name" value="METHIONINE SYNTHASE"/>
    <property type="match status" value="1"/>
</dbReference>
<keyword evidence="1" id="KW-0479">Metal-binding</keyword>
<dbReference type="PANTHER" id="PTHR45833">
    <property type="entry name" value="METHIONINE SYNTHASE"/>
    <property type="match status" value="1"/>
</dbReference>
<dbReference type="InterPro" id="IPR036724">
    <property type="entry name" value="Cobalamin-bd_sf"/>
</dbReference>
<evidence type="ECO:0000256" key="1">
    <source>
        <dbReference type="ARBA" id="ARBA00022723"/>
    </source>
</evidence>
<dbReference type="GO" id="GO:0008705">
    <property type="term" value="F:methionine synthase activity"/>
    <property type="evidence" value="ECO:0007669"/>
    <property type="project" value="TreeGrafter"/>
</dbReference>
<dbReference type="AlphaFoldDB" id="A0A075GYH4"/>
<proteinExistence type="predicted"/>
<dbReference type="PROSITE" id="PS51332">
    <property type="entry name" value="B12_BINDING"/>
    <property type="match status" value="1"/>
</dbReference>
<dbReference type="EMBL" id="KF900816">
    <property type="protein sequence ID" value="AIF07920.1"/>
    <property type="molecule type" value="Genomic_DNA"/>
</dbReference>
<dbReference type="Pfam" id="PF02607">
    <property type="entry name" value="B12-binding_2"/>
    <property type="match status" value="1"/>
</dbReference>
<sequence length="298" mass="33542">MVTISYISKNSINLMVYIRAKKVKSDQYLYLVKSVWDSKKSTSKQEIVKYLGKASEVVKDDIPTEFRNDAKILSVLASYNPEDIQKREDATKKSKQQLFKKLTDGNLEECIKIYKNYVEIFNISDFFDKILRPVMSKIGEDWDSGKLSIATEHVASNVAQTLVKIIMDQVSGSGNKKKIMICVPVGEEHHIGCDVLETYLTIKGFKVFNMGTSIPTDSIMEFINMKKPDIVLISITIPDNILAGQRLAKKIRESSKTPILIGGHALQIENPPKFEGNVIGDTNLEDIPKILRKIPATN</sequence>
<dbReference type="GO" id="GO:0050667">
    <property type="term" value="P:homocysteine metabolic process"/>
    <property type="evidence" value="ECO:0007669"/>
    <property type="project" value="TreeGrafter"/>
</dbReference>
<feature type="domain" description="B12-binding" evidence="3">
    <location>
        <begin position="176"/>
        <end position="298"/>
    </location>
</feature>
<dbReference type="Gene3D" id="1.10.1240.10">
    <property type="entry name" value="Methionine synthase domain"/>
    <property type="match status" value="1"/>
</dbReference>
<keyword evidence="2" id="KW-0170">Cobalt</keyword>
<evidence type="ECO:0000256" key="2">
    <source>
        <dbReference type="ARBA" id="ARBA00023285"/>
    </source>
</evidence>
<dbReference type="SUPFAM" id="SSF52242">
    <property type="entry name" value="Cobalamin (vitamin B12)-binding domain"/>
    <property type="match status" value="1"/>
</dbReference>
<reference evidence="4" key="1">
    <citation type="journal article" date="2014" name="Genome Biol. Evol.">
        <title>Pangenome evidence for extensive interdomain horizontal transfer affecting lineage core and shell genes in uncultured planktonic thaumarchaeota and euryarchaeota.</title>
        <authorList>
            <person name="Deschamps P."/>
            <person name="Zivanovic Y."/>
            <person name="Moreira D."/>
            <person name="Rodriguez-Valera F."/>
            <person name="Lopez-Garcia P."/>
        </authorList>
    </citation>
    <scope>NUCLEOTIDE SEQUENCE</scope>
</reference>
<evidence type="ECO:0000259" key="3">
    <source>
        <dbReference type="PROSITE" id="PS51332"/>
    </source>
</evidence>
<dbReference type="Gene3D" id="3.40.50.280">
    <property type="entry name" value="Cobalamin-binding domain"/>
    <property type="match status" value="1"/>
</dbReference>
<dbReference type="GO" id="GO:0046653">
    <property type="term" value="P:tetrahydrofolate metabolic process"/>
    <property type="evidence" value="ECO:0007669"/>
    <property type="project" value="TreeGrafter"/>
</dbReference>
<protein>
    <submittedName>
        <fullName evidence="4">Response regulator receiver domain-containing protein</fullName>
    </submittedName>
</protein>
<evidence type="ECO:0000313" key="4">
    <source>
        <dbReference type="EMBL" id="AIF07920.1"/>
    </source>
</evidence>
<dbReference type="InterPro" id="IPR006158">
    <property type="entry name" value="Cobalamin-bd"/>
</dbReference>
<dbReference type="GO" id="GO:0005829">
    <property type="term" value="C:cytosol"/>
    <property type="evidence" value="ECO:0007669"/>
    <property type="project" value="TreeGrafter"/>
</dbReference>
<dbReference type="InterPro" id="IPR036594">
    <property type="entry name" value="Meth_synthase_dom"/>
</dbReference>